<evidence type="ECO:0000256" key="5">
    <source>
        <dbReference type="ARBA" id="ARBA00048128"/>
    </source>
</evidence>
<keyword evidence="4 7" id="KW-0548">Nucleotidyltransferase</keyword>
<evidence type="ECO:0000313" key="7">
    <source>
        <dbReference type="EMBL" id="XCM37424.1"/>
    </source>
</evidence>
<dbReference type="InterPro" id="IPR005835">
    <property type="entry name" value="NTP_transferase_dom"/>
</dbReference>
<accession>A0AAU8JGL9</accession>
<dbReference type="InterPro" id="IPR029044">
    <property type="entry name" value="Nucleotide-diphossugar_trans"/>
</dbReference>
<evidence type="ECO:0000256" key="4">
    <source>
        <dbReference type="ARBA" id="ARBA00022695"/>
    </source>
</evidence>
<feature type="domain" description="Nucleotidyl transferase" evidence="6">
    <location>
        <begin position="10"/>
        <end position="287"/>
    </location>
</feature>
<organism evidence="7">
    <name type="scientific">Planktothricoides raciborskii GIHE-MW2</name>
    <dbReference type="NCBI Taxonomy" id="2792601"/>
    <lineage>
        <taxon>Bacteria</taxon>
        <taxon>Bacillati</taxon>
        <taxon>Cyanobacteriota</taxon>
        <taxon>Cyanophyceae</taxon>
        <taxon>Oscillatoriophycideae</taxon>
        <taxon>Oscillatoriales</taxon>
        <taxon>Oscillatoriaceae</taxon>
        <taxon>Planktothricoides</taxon>
    </lineage>
</organism>
<dbReference type="InterPro" id="IPR005771">
    <property type="entry name" value="GalU_uridylyltTrfase_bac/arc"/>
</dbReference>
<dbReference type="EMBL" id="CP159837">
    <property type="protein sequence ID" value="XCM37424.1"/>
    <property type="molecule type" value="Genomic_DNA"/>
</dbReference>
<keyword evidence="3 7" id="KW-0808">Transferase</keyword>
<gene>
    <name evidence="7" type="ORF">ABWT76_000186</name>
</gene>
<evidence type="ECO:0000256" key="2">
    <source>
        <dbReference type="ARBA" id="ARBA00012415"/>
    </source>
</evidence>
<comment type="catalytic activity">
    <reaction evidence="5">
        <text>alpha-D-glucose 1-phosphate + UTP + H(+) = UDP-alpha-D-glucose + diphosphate</text>
        <dbReference type="Rhea" id="RHEA:19889"/>
        <dbReference type="ChEBI" id="CHEBI:15378"/>
        <dbReference type="ChEBI" id="CHEBI:33019"/>
        <dbReference type="ChEBI" id="CHEBI:46398"/>
        <dbReference type="ChEBI" id="CHEBI:58601"/>
        <dbReference type="ChEBI" id="CHEBI:58885"/>
        <dbReference type="EC" id="2.7.7.9"/>
    </reaction>
</comment>
<dbReference type="SUPFAM" id="SSF53448">
    <property type="entry name" value="Nucleotide-diphospho-sugar transferases"/>
    <property type="match status" value="1"/>
</dbReference>
<dbReference type="Pfam" id="PF00483">
    <property type="entry name" value="NTP_transferase"/>
    <property type="match status" value="1"/>
</dbReference>
<sequence>MTQIKYPVKKAVIPAAGFGTRLFPATKAVKKELFPIIDRQGQAKPVILALVEEMIDAGIEEIGIVVQPGDRAIFADFFHQTPEYFAKLSQENQAYSQLIQEIGDRITFLTQETQDGFGHCVYCAKDWVNNQPFLLSLGDHVYLSDTDISCARQLLNIYEQTGTSVVGLTVTAAEEIHHCGCVAGTWQESNTLLSVTELAEKPDLEYARKHLSIEGIPQDSFLTIFGLYVLNPRIFDYLEANITQNIRERGEFQLTSCLEQLRQAEGMLGYLVKGRSFDIGRPDAYRQTLIDFRD</sequence>
<evidence type="ECO:0000259" key="6">
    <source>
        <dbReference type="Pfam" id="PF00483"/>
    </source>
</evidence>
<protein>
    <recommendedName>
        <fullName evidence="2">UTP--glucose-1-phosphate uridylyltransferase</fullName>
        <ecNumber evidence="2">2.7.7.9</ecNumber>
    </recommendedName>
</protein>
<dbReference type="AlphaFoldDB" id="A0AAU8JGL9"/>
<reference evidence="7" key="1">
    <citation type="submission" date="2024-07" db="EMBL/GenBank/DDBJ databases">
        <authorList>
            <person name="Kim Y.J."/>
            <person name="Jeong J.Y."/>
        </authorList>
    </citation>
    <scope>NUCLEOTIDE SEQUENCE</scope>
    <source>
        <strain evidence="7">GIHE-MW2</strain>
    </source>
</reference>
<dbReference type="EC" id="2.7.7.9" evidence="2"/>
<dbReference type="GO" id="GO:0003983">
    <property type="term" value="F:UTP:glucose-1-phosphate uridylyltransferase activity"/>
    <property type="evidence" value="ECO:0007669"/>
    <property type="project" value="UniProtKB-EC"/>
</dbReference>
<evidence type="ECO:0000256" key="3">
    <source>
        <dbReference type="ARBA" id="ARBA00022679"/>
    </source>
</evidence>
<name>A0AAU8JGL9_9CYAN</name>
<dbReference type="PANTHER" id="PTHR43197:SF1">
    <property type="entry name" value="UTP--GLUCOSE-1-PHOSPHATE URIDYLYLTRANSFERASE"/>
    <property type="match status" value="1"/>
</dbReference>
<dbReference type="PANTHER" id="PTHR43197">
    <property type="entry name" value="UTP--GLUCOSE-1-PHOSPHATE URIDYLYLTRANSFERASE"/>
    <property type="match status" value="1"/>
</dbReference>
<dbReference type="RefSeq" id="WP_054469915.1">
    <property type="nucleotide sequence ID" value="NZ_CP159837.1"/>
</dbReference>
<dbReference type="Gene3D" id="3.90.550.10">
    <property type="entry name" value="Spore Coat Polysaccharide Biosynthesis Protein SpsA, Chain A"/>
    <property type="match status" value="1"/>
</dbReference>
<evidence type="ECO:0000256" key="1">
    <source>
        <dbReference type="ARBA" id="ARBA00006890"/>
    </source>
</evidence>
<dbReference type="GO" id="GO:0006011">
    <property type="term" value="P:UDP-alpha-D-glucose metabolic process"/>
    <property type="evidence" value="ECO:0007669"/>
    <property type="project" value="InterPro"/>
</dbReference>
<comment type="similarity">
    <text evidence="1">Belongs to the UDPGP type 2 family.</text>
</comment>
<proteinExistence type="inferred from homology"/>